<gene>
    <name evidence="1" type="ORF">M9458_010517</name>
</gene>
<comment type="caution">
    <text evidence="1">The sequence shown here is derived from an EMBL/GenBank/DDBJ whole genome shotgun (WGS) entry which is preliminary data.</text>
</comment>
<dbReference type="AlphaFoldDB" id="A0ABD0R140"/>
<feature type="non-terminal residue" evidence="1">
    <location>
        <position position="1"/>
    </location>
</feature>
<organism evidence="1 2">
    <name type="scientific">Cirrhinus mrigala</name>
    <name type="common">Mrigala</name>
    <dbReference type="NCBI Taxonomy" id="683832"/>
    <lineage>
        <taxon>Eukaryota</taxon>
        <taxon>Metazoa</taxon>
        <taxon>Chordata</taxon>
        <taxon>Craniata</taxon>
        <taxon>Vertebrata</taxon>
        <taxon>Euteleostomi</taxon>
        <taxon>Actinopterygii</taxon>
        <taxon>Neopterygii</taxon>
        <taxon>Teleostei</taxon>
        <taxon>Ostariophysi</taxon>
        <taxon>Cypriniformes</taxon>
        <taxon>Cyprinidae</taxon>
        <taxon>Labeoninae</taxon>
        <taxon>Labeonini</taxon>
        <taxon>Cirrhinus</taxon>
    </lineage>
</organism>
<dbReference type="EMBL" id="JAMKFB020000005">
    <property type="protein sequence ID" value="KAL0192221.1"/>
    <property type="molecule type" value="Genomic_DNA"/>
</dbReference>
<sequence length="50" mass="5541">DNIDLAVLTPLGICIGNVSFRQSSHALPPRLANQHPALIRRRESRSPCHI</sequence>
<reference evidence="1 2" key="1">
    <citation type="submission" date="2024-05" db="EMBL/GenBank/DDBJ databases">
        <title>Genome sequencing and assembly of Indian major carp, Cirrhinus mrigala (Hamilton, 1822).</title>
        <authorList>
            <person name="Mohindra V."/>
            <person name="Chowdhury L.M."/>
            <person name="Lal K."/>
            <person name="Jena J.K."/>
        </authorList>
    </citation>
    <scope>NUCLEOTIDE SEQUENCE [LARGE SCALE GENOMIC DNA]</scope>
    <source>
        <strain evidence="1">CM1030</strain>
        <tissue evidence="1">Blood</tissue>
    </source>
</reference>
<evidence type="ECO:0000313" key="1">
    <source>
        <dbReference type="EMBL" id="KAL0192221.1"/>
    </source>
</evidence>
<dbReference type="Proteomes" id="UP001529510">
    <property type="component" value="Unassembled WGS sequence"/>
</dbReference>
<protein>
    <submittedName>
        <fullName evidence="1">Uncharacterized protein</fullName>
    </submittedName>
</protein>
<keyword evidence="2" id="KW-1185">Reference proteome</keyword>
<name>A0ABD0R140_CIRMR</name>
<proteinExistence type="predicted"/>
<accession>A0ABD0R140</accession>
<evidence type="ECO:0000313" key="2">
    <source>
        <dbReference type="Proteomes" id="UP001529510"/>
    </source>
</evidence>